<dbReference type="InterPro" id="IPR001104">
    <property type="entry name" value="3-oxo-5_a-steroid_4-DH_C"/>
</dbReference>
<evidence type="ECO:0000313" key="8">
    <source>
        <dbReference type="EMBL" id="RPB10305.1"/>
    </source>
</evidence>
<keyword evidence="4 6" id="KW-1133">Transmembrane helix</keyword>
<feature type="transmembrane region" description="Helical" evidence="6">
    <location>
        <begin position="88"/>
        <end position="106"/>
    </location>
</feature>
<keyword evidence="9" id="KW-1185">Reference proteome</keyword>
<feature type="transmembrane region" description="Helical" evidence="6">
    <location>
        <begin position="58"/>
        <end position="76"/>
    </location>
</feature>
<feature type="transmembrane region" description="Helical" evidence="6">
    <location>
        <begin position="118"/>
        <end position="140"/>
    </location>
</feature>
<accession>A0A3N4KWY4</accession>
<dbReference type="InterPro" id="IPR039357">
    <property type="entry name" value="SRD5A/TECR"/>
</dbReference>
<keyword evidence="5 6" id="KW-0472">Membrane</keyword>
<evidence type="ECO:0000256" key="5">
    <source>
        <dbReference type="ARBA" id="ARBA00023136"/>
    </source>
</evidence>
<dbReference type="PROSITE" id="PS50244">
    <property type="entry name" value="S5A_REDUCTASE"/>
    <property type="match status" value="1"/>
</dbReference>
<comment type="subcellular location">
    <subcellularLocation>
        <location evidence="1">Membrane</location>
        <topology evidence="1">Multi-pass membrane protein</topology>
    </subcellularLocation>
</comment>
<evidence type="ECO:0000256" key="1">
    <source>
        <dbReference type="ARBA" id="ARBA00004141"/>
    </source>
</evidence>
<dbReference type="Pfam" id="PF02544">
    <property type="entry name" value="Steroid_dh"/>
    <property type="match status" value="1"/>
</dbReference>
<reference evidence="8 9" key="1">
    <citation type="journal article" date="2018" name="Nat. Ecol. Evol.">
        <title>Pezizomycetes genomes reveal the molecular basis of ectomycorrhizal truffle lifestyle.</title>
        <authorList>
            <person name="Murat C."/>
            <person name="Payen T."/>
            <person name="Noel B."/>
            <person name="Kuo A."/>
            <person name="Morin E."/>
            <person name="Chen J."/>
            <person name="Kohler A."/>
            <person name="Krizsan K."/>
            <person name="Balestrini R."/>
            <person name="Da Silva C."/>
            <person name="Montanini B."/>
            <person name="Hainaut M."/>
            <person name="Levati E."/>
            <person name="Barry K.W."/>
            <person name="Belfiori B."/>
            <person name="Cichocki N."/>
            <person name="Clum A."/>
            <person name="Dockter R.B."/>
            <person name="Fauchery L."/>
            <person name="Guy J."/>
            <person name="Iotti M."/>
            <person name="Le Tacon F."/>
            <person name="Lindquist E.A."/>
            <person name="Lipzen A."/>
            <person name="Malagnac F."/>
            <person name="Mello A."/>
            <person name="Molinier V."/>
            <person name="Miyauchi S."/>
            <person name="Poulain J."/>
            <person name="Riccioni C."/>
            <person name="Rubini A."/>
            <person name="Sitrit Y."/>
            <person name="Splivallo R."/>
            <person name="Traeger S."/>
            <person name="Wang M."/>
            <person name="Zifcakova L."/>
            <person name="Wipf D."/>
            <person name="Zambonelli A."/>
            <person name="Paolocci F."/>
            <person name="Nowrousian M."/>
            <person name="Ottonello S."/>
            <person name="Baldrian P."/>
            <person name="Spatafora J.W."/>
            <person name="Henrissat B."/>
            <person name="Nagy L.G."/>
            <person name="Aury J.M."/>
            <person name="Wincker P."/>
            <person name="Grigoriev I.V."/>
            <person name="Bonfante P."/>
            <person name="Martin F.M."/>
        </authorList>
    </citation>
    <scope>NUCLEOTIDE SEQUENCE [LARGE SCALE GENOMIC DNA]</scope>
    <source>
        <strain evidence="8 9">CCBAS932</strain>
    </source>
</reference>
<feature type="transmembrane region" description="Helical" evidence="6">
    <location>
        <begin position="20"/>
        <end position="37"/>
    </location>
</feature>
<keyword evidence="3 6" id="KW-0812">Transmembrane</keyword>
<evidence type="ECO:0000313" key="9">
    <source>
        <dbReference type="Proteomes" id="UP000277580"/>
    </source>
</evidence>
<dbReference type="GO" id="GO:0008202">
    <property type="term" value="P:steroid metabolic process"/>
    <property type="evidence" value="ECO:0007669"/>
    <property type="project" value="InterPro"/>
</dbReference>
<sequence length="283" mass="32274">MDFLRTAGFVPLTRDNWELLMTYWKYFTLICPAQLILKDWYPMGKTSYKSILNVPGKPAWILMELVSPLTMLYTVSTNPERTQPLSYIHLWLVALYCLHYTNRALISPLMNHSMAPINIILPIGAAFFNLMNGSLIGGWLGGYGSAKDVPTWQVIAGSVLFVTGLFGNVYHDEVLREIRRDKRVDKNAEKEGKVVVENGRVYKIPEGGLFKWVWHPHYFSEWAEWYGYMMIGGGFSSFRPAGLFVVNEVATMLPRALQGKRWYLNKFGKNAVPDRKAVVPGVI</sequence>
<dbReference type="Proteomes" id="UP000277580">
    <property type="component" value="Unassembled WGS sequence"/>
</dbReference>
<proteinExistence type="inferred from homology"/>
<dbReference type="GO" id="GO:0016020">
    <property type="term" value="C:membrane"/>
    <property type="evidence" value="ECO:0007669"/>
    <property type="project" value="UniProtKB-SubCell"/>
</dbReference>
<gene>
    <name evidence="8" type="ORF">P167DRAFT_491291</name>
</gene>
<evidence type="ECO:0000256" key="3">
    <source>
        <dbReference type="ARBA" id="ARBA00022692"/>
    </source>
</evidence>
<evidence type="ECO:0000256" key="4">
    <source>
        <dbReference type="ARBA" id="ARBA00022989"/>
    </source>
</evidence>
<name>A0A3N4KWY4_9PEZI</name>
<dbReference type="PANTHER" id="PTHR10556">
    <property type="entry name" value="3-OXO-5-ALPHA-STEROID 4-DEHYDROGENASE"/>
    <property type="match status" value="1"/>
</dbReference>
<evidence type="ECO:0000256" key="6">
    <source>
        <dbReference type="SAM" id="Phobius"/>
    </source>
</evidence>
<dbReference type="PANTHER" id="PTHR10556:SF43">
    <property type="entry name" value="STEROID 5-ALPHA-REDUCTASE DET2"/>
    <property type="match status" value="1"/>
</dbReference>
<dbReference type="OrthoDB" id="5788137at2759"/>
<protein>
    <submittedName>
        <fullName evidence="8">3-oxo-5-alpha-steroid 4-dehydrogenase</fullName>
    </submittedName>
</protein>
<dbReference type="InterPro" id="IPR016636">
    <property type="entry name" value="3-oxo-5-alpha-steroid_4-DH"/>
</dbReference>
<dbReference type="InParanoid" id="A0A3N4KWY4"/>
<comment type="similarity">
    <text evidence="2">Belongs to the steroid 5-alpha reductase family.</text>
</comment>
<dbReference type="STRING" id="1392247.A0A3N4KWY4"/>
<evidence type="ECO:0000256" key="2">
    <source>
        <dbReference type="ARBA" id="ARBA00007742"/>
    </source>
</evidence>
<dbReference type="PIRSF" id="PIRSF015596">
    <property type="entry name" value="5_alpha-SR2"/>
    <property type="match status" value="1"/>
</dbReference>
<dbReference type="GO" id="GO:0003865">
    <property type="term" value="F:3-oxo-5-alpha-steroid 4-dehydrogenase activity"/>
    <property type="evidence" value="ECO:0007669"/>
    <property type="project" value="InterPro"/>
</dbReference>
<feature type="domain" description="3-oxo-5-alpha-steroid 4-dehydrogenase C-terminal" evidence="7">
    <location>
        <begin position="117"/>
        <end position="282"/>
    </location>
</feature>
<dbReference type="AlphaFoldDB" id="A0A3N4KWY4"/>
<evidence type="ECO:0000259" key="7">
    <source>
        <dbReference type="Pfam" id="PF02544"/>
    </source>
</evidence>
<organism evidence="8 9">
    <name type="scientific">Morchella conica CCBAS932</name>
    <dbReference type="NCBI Taxonomy" id="1392247"/>
    <lineage>
        <taxon>Eukaryota</taxon>
        <taxon>Fungi</taxon>
        <taxon>Dikarya</taxon>
        <taxon>Ascomycota</taxon>
        <taxon>Pezizomycotina</taxon>
        <taxon>Pezizomycetes</taxon>
        <taxon>Pezizales</taxon>
        <taxon>Morchellaceae</taxon>
        <taxon>Morchella</taxon>
    </lineage>
</organism>
<dbReference type="EMBL" id="ML119144">
    <property type="protein sequence ID" value="RPB10305.1"/>
    <property type="molecule type" value="Genomic_DNA"/>
</dbReference>
<feature type="transmembrane region" description="Helical" evidence="6">
    <location>
        <begin position="152"/>
        <end position="170"/>
    </location>
</feature>